<name>A0ABX9I8H9_9LACO</name>
<dbReference type="RefSeq" id="WP_115470920.1">
    <property type="nucleotide sequence ID" value="NZ_BJEC01000012.1"/>
</dbReference>
<organism evidence="2 3">
    <name type="scientific">Weissella thailandensis</name>
    <dbReference type="NCBI Taxonomy" id="89061"/>
    <lineage>
        <taxon>Bacteria</taxon>
        <taxon>Bacillati</taxon>
        <taxon>Bacillota</taxon>
        <taxon>Bacilli</taxon>
        <taxon>Lactobacillales</taxon>
        <taxon>Lactobacillaceae</taxon>
        <taxon>Weissella</taxon>
    </lineage>
</organism>
<keyword evidence="1" id="KW-0472">Membrane</keyword>
<gene>
    <name evidence="2" type="ORF">DWV05_04670</name>
</gene>
<feature type="transmembrane region" description="Helical" evidence="1">
    <location>
        <begin position="12"/>
        <end position="32"/>
    </location>
</feature>
<keyword evidence="3" id="KW-1185">Reference proteome</keyword>
<keyword evidence="1" id="KW-1133">Transmembrane helix</keyword>
<feature type="transmembrane region" description="Helical" evidence="1">
    <location>
        <begin position="99"/>
        <end position="117"/>
    </location>
</feature>
<evidence type="ECO:0000313" key="2">
    <source>
        <dbReference type="EMBL" id="RDS59621.1"/>
    </source>
</evidence>
<protein>
    <submittedName>
        <fullName evidence="2">Uncharacterized protein</fullName>
    </submittedName>
</protein>
<evidence type="ECO:0000313" key="3">
    <source>
        <dbReference type="Proteomes" id="UP000254492"/>
    </source>
</evidence>
<feature type="transmembrane region" description="Helical" evidence="1">
    <location>
        <begin position="75"/>
        <end position="93"/>
    </location>
</feature>
<accession>A0ABX9I8H9</accession>
<reference evidence="2 3" key="1">
    <citation type="submission" date="2018-07" db="EMBL/GenBank/DDBJ databases">
        <title>Genome-based reclassification of Weissella jogaejeotgali as Weissella thailandensis.</title>
        <authorList>
            <person name="Chun J."/>
            <person name="Kim B.-Y."/>
            <person name="Kwak M.-J."/>
        </authorList>
    </citation>
    <scope>NUCLEOTIDE SEQUENCE [LARGE SCALE GENOMIC DNA]</scope>
    <source>
        <strain evidence="2 3">KCTC 3751</strain>
    </source>
</reference>
<evidence type="ECO:0000256" key="1">
    <source>
        <dbReference type="SAM" id="Phobius"/>
    </source>
</evidence>
<proteinExistence type="predicted"/>
<keyword evidence="1" id="KW-0812">Transmembrane</keyword>
<feature type="transmembrane region" description="Helical" evidence="1">
    <location>
        <begin position="38"/>
        <end position="63"/>
    </location>
</feature>
<comment type="caution">
    <text evidence="2">The sequence shown here is derived from an EMBL/GenBank/DDBJ whole genome shotgun (WGS) entry which is preliminary data.</text>
</comment>
<sequence>MLRHIVKNRFWIITGLELITVAFMFSIRFLVLNVHTPASFSIVATPAFQFVTVAVSVAMIIQSIWDISFHFIREITRLLAVGVTCMMMVAFWLSDLSTLHVTLVPLGLMYLLIRMLLDLATDNTLFKNGKGQ</sequence>
<dbReference type="EMBL" id="QRAY01000007">
    <property type="protein sequence ID" value="RDS59621.1"/>
    <property type="molecule type" value="Genomic_DNA"/>
</dbReference>
<dbReference type="Proteomes" id="UP000254492">
    <property type="component" value="Unassembled WGS sequence"/>
</dbReference>